<dbReference type="Gene3D" id="2.80.10.50">
    <property type="match status" value="1"/>
</dbReference>
<evidence type="ECO:0000313" key="3">
    <source>
        <dbReference type="EMBL" id="MCQ8189779.1"/>
    </source>
</evidence>
<reference evidence="3 4" key="1">
    <citation type="submission" date="2022-07" db="EMBL/GenBank/DDBJ databases">
        <authorList>
            <person name="Phongsopitanun W."/>
            <person name="Tanasupawat S."/>
        </authorList>
    </citation>
    <scope>NUCLEOTIDE SEQUENCE [LARGE SCALE GENOMIC DNA]</scope>
    <source>
        <strain evidence="3 4">RCU-064</strain>
    </source>
</reference>
<name>A0ABT1UYY5_9ACTN</name>
<keyword evidence="4" id="KW-1185">Reference proteome</keyword>
<protein>
    <submittedName>
        <fullName evidence="3">RICIN domain-containing protein</fullName>
    </submittedName>
</protein>
<organism evidence="3 4">
    <name type="scientific">Streptomyces rugosispiralis</name>
    <dbReference type="NCBI Taxonomy" id="2967341"/>
    <lineage>
        <taxon>Bacteria</taxon>
        <taxon>Bacillati</taxon>
        <taxon>Actinomycetota</taxon>
        <taxon>Actinomycetes</taxon>
        <taxon>Kitasatosporales</taxon>
        <taxon>Streptomycetaceae</taxon>
        <taxon>Streptomyces</taxon>
    </lineage>
</organism>
<feature type="domain" description="Ricin B lectin" evidence="2">
    <location>
        <begin position="36"/>
        <end position="71"/>
    </location>
</feature>
<accession>A0ABT1UYY5</accession>
<evidence type="ECO:0000313" key="4">
    <source>
        <dbReference type="Proteomes" id="UP001204746"/>
    </source>
</evidence>
<gene>
    <name evidence="3" type="ORF">NP777_16190</name>
</gene>
<dbReference type="EMBL" id="JANIAA010000008">
    <property type="protein sequence ID" value="MCQ8189779.1"/>
    <property type="molecule type" value="Genomic_DNA"/>
</dbReference>
<dbReference type="PROSITE" id="PS50231">
    <property type="entry name" value="RICIN_B_LECTIN"/>
    <property type="match status" value="1"/>
</dbReference>
<dbReference type="RefSeq" id="WP_256650834.1">
    <property type="nucleotide sequence ID" value="NZ_JANIAA010000008.1"/>
</dbReference>
<proteinExistence type="predicted"/>
<evidence type="ECO:0000259" key="2">
    <source>
        <dbReference type="Pfam" id="PF14200"/>
    </source>
</evidence>
<sequence>MPPPPPEPPWPPPRRSTYPPRPWAGPPGTAWPASVHQGSGRCLDAYDNGTGDGTRLVLWSCHSGANQRWALT</sequence>
<dbReference type="SUPFAM" id="SSF50370">
    <property type="entry name" value="Ricin B-like lectins"/>
    <property type="match status" value="1"/>
</dbReference>
<feature type="compositionally biased region" description="Pro residues" evidence="1">
    <location>
        <begin position="1"/>
        <end position="25"/>
    </location>
</feature>
<dbReference type="InterPro" id="IPR000772">
    <property type="entry name" value="Ricin_B_lectin"/>
</dbReference>
<evidence type="ECO:0000256" key="1">
    <source>
        <dbReference type="SAM" id="MobiDB-lite"/>
    </source>
</evidence>
<feature type="region of interest" description="Disordered" evidence="1">
    <location>
        <begin position="1"/>
        <end position="37"/>
    </location>
</feature>
<dbReference type="Proteomes" id="UP001204746">
    <property type="component" value="Unassembled WGS sequence"/>
</dbReference>
<dbReference type="InterPro" id="IPR035992">
    <property type="entry name" value="Ricin_B-like_lectins"/>
</dbReference>
<comment type="caution">
    <text evidence="3">The sequence shown here is derived from an EMBL/GenBank/DDBJ whole genome shotgun (WGS) entry which is preliminary data.</text>
</comment>
<dbReference type="Pfam" id="PF14200">
    <property type="entry name" value="RicinB_lectin_2"/>
    <property type="match status" value="1"/>
</dbReference>